<dbReference type="KEGG" id="dal:Dalk_4972"/>
<proteinExistence type="predicted"/>
<evidence type="ECO:0000313" key="1">
    <source>
        <dbReference type="EMBL" id="ACL06644.1"/>
    </source>
</evidence>
<keyword evidence="2" id="KW-1185">Reference proteome</keyword>
<protein>
    <submittedName>
        <fullName evidence="1">Uncharacterized protein</fullName>
    </submittedName>
</protein>
<accession>B8FDL3</accession>
<dbReference type="EMBL" id="CP001322">
    <property type="protein sequence ID" value="ACL06644.1"/>
    <property type="molecule type" value="Genomic_DNA"/>
</dbReference>
<name>B8FDL3_DESAL</name>
<evidence type="ECO:0000313" key="2">
    <source>
        <dbReference type="Proteomes" id="UP000000739"/>
    </source>
</evidence>
<sequence>MGTGKFFVGFRAYVFDFSITPAQSKRPPWERFCRLYPTY</sequence>
<dbReference type="HOGENOM" id="CLU_3308446_0_0_7"/>
<reference evidence="1 2" key="1">
    <citation type="journal article" date="2012" name="Environ. Microbiol.">
        <title>The genome sequence of Desulfatibacillum alkenivorans AK-01: a blueprint for anaerobic alkane oxidation.</title>
        <authorList>
            <person name="Callaghan A.V."/>
            <person name="Morris B.E."/>
            <person name="Pereira I.A."/>
            <person name="McInerney M.J."/>
            <person name="Austin R.N."/>
            <person name="Groves J.T."/>
            <person name="Kukor J.J."/>
            <person name="Suflita J.M."/>
            <person name="Young L.Y."/>
            <person name="Zylstra G.J."/>
            <person name="Wawrik B."/>
        </authorList>
    </citation>
    <scope>NUCLEOTIDE SEQUENCE [LARGE SCALE GENOMIC DNA]</scope>
    <source>
        <strain evidence="1 2">AK-01</strain>
    </source>
</reference>
<dbReference type="Proteomes" id="UP000000739">
    <property type="component" value="Chromosome"/>
</dbReference>
<gene>
    <name evidence="1" type="ordered locus">Dalk_4972</name>
</gene>
<dbReference type="AlphaFoldDB" id="B8FDL3"/>
<organism evidence="1 2">
    <name type="scientific">Desulfatibacillum aliphaticivorans</name>
    <dbReference type="NCBI Taxonomy" id="218208"/>
    <lineage>
        <taxon>Bacteria</taxon>
        <taxon>Pseudomonadati</taxon>
        <taxon>Thermodesulfobacteriota</taxon>
        <taxon>Desulfobacteria</taxon>
        <taxon>Desulfobacterales</taxon>
        <taxon>Desulfatibacillaceae</taxon>
        <taxon>Desulfatibacillum</taxon>
    </lineage>
</organism>